<keyword evidence="2" id="KW-1185">Reference proteome</keyword>
<protein>
    <submittedName>
        <fullName evidence="1">Uncharacterized protein</fullName>
    </submittedName>
</protein>
<dbReference type="Proteomes" id="UP001341281">
    <property type="component" value="Chromosome 06"/>
</dbReference>
<accession>A0AAQ3TXJ9</accession>
<dbReference type="EMBL" id="CP144750">
    <property type="protein sequence ID" value="WVZ80574.1"/>
    <property type="molecule type" value="Genomic_DNA"/>
</dbReference>
<reference evidence="1 2" key="1">
    <citation type="submission" date="2024-02" db="EMBL/GenBank/DDBJ databases">
        <title>High-quality chromosome-scale genome assembly of Pensacola bahiagrass (Paspalum notatum Flugge var. saurae).</title>
        <authorList>
            <person name="Vega J.M."/>
            <person name="Podio M."/>
            <person name="Orjuela J."/>
            <person name="Siena L.A."/>
            <person name="Pessino S.C."/>
            <person name="Combes M.C."/>
            <person name="Mariac C."/>
            <person name="Albertini E."/>
            <person name="Pupilli F."/>
            <person name="Ortiz J.P.A."/>
            <person name="Leblanc O."/>
        </authorList>
    </citation>
    <scope>NUCLEOTIDE SEQUENCE [LARGE SCALE GENOMIC DNA]</scope>
    <source>
        <strain evidence="1">R1</strain>
        <tissue evidence="1">Leaf</tissue>
    </source>
</reference>
<evidence type="ECO:0000313" key="2">
    <source>
        <dbReference type="Proteomes" id="UP001341281"/>
    </source>
</evidence>
<gene>
    <name evidence="1" type="ORF">U9M48_028040</name>
</gene>
<proteinExistence type="predicted"/>
<name>A0AAQ3TXJ9_PASNO</name>
<organism evidence="1 2">
    <name type="scientific">Paspalum notatum var. saurae</name>
    <dbReference type="NCBI Taxonomy" id="547442"/>
    <lineage>
        <taxon>Eukaryota</taxon>
        <taxon>Viridiplantae</taxon>
        <taxon>Streptophyta</taxon>
        <taxon>Embryophyta</taxon>
        <taxon>Tracheophyta</taxon>
        <taxon>Spermatophyta</taxon>
        <taxon>Magnoliopsida</taxon>
        <taxon>Liliopsida</taxon>
        <taxon>Poales</taxon>
        <taxon>Poaceae</taxon>
        <taxon>PACMAD clade</taxon>
        <taxon>Panicoideae</taxon>
        <taxon>Andropogonodae</taxon>
        <taxon>Paspaleae</taxon>
        <taxon>Paspalinae</taxon>
        <taxon>Paspalum</taxon>
    </lineage>
</organism>
<evidence type="ECO:0000313" key="1">
    <source>
        <dbReference type="EMBL" id="WVZ80574.1"/>
    </source>
</evidence>
<sequence length="97" mass="10951">MCINKVHAKYVEYDSLMVRTKQTARKATGARTTVLPDVTHTPPVVEDGLLHTRCREECPLSQMLCRALREMGRRPCPFISVQTVHEEGNCMAQVVLP</sequence>
<dbReference type="AlphaFoldDB" id="A0AAQ3TXJ9"/>